<dbReference type="Proteomes" id="UP000182466">
    <property type="component" value="Unassembled WGS sequence"/>
</dbReference>
<keyword evidence="1" id="KW-0732">Signal</keyword>
<feature type="chain" id="PRO_5010282374" evidence="1">
    <location>
        <begin position="23"/>
        <end position="191"/>
    </location>
</feature>
<dbReference type="EMBL" id="FPAW01000001">
    <property type="protein sequence ID" value="SFT37976.1"/>
    <property type="molecule type" value="Genomic_DNA"/>
</dbReference>
<evidence type="ECO:0000313" key="3">
    <source>
        <dbReference type="EMBL" id="SFT37976.1"/>
    </source>
</evidence>
<feature type="signal peptide" evidence="1">
    <location>
        <begin position="1"/>
        <end position="22"/>
    </location>
</feature>
<keyword evidence="4" id="KW-1185">Reference proteome</keyword>
<accession>A0A1I6XIM3</accession>
<feature type="domain" description="PA14" evidence="2">
    <location>
        <begin position="91"/>
        <end position="170"/>
    </location>
</feature>
<dbReference type="InterPro" id="IPR011658">
    <property type="entry name" value="PA14_dom"/>
</dbReference>
<evidence type="ECO:0000313" key="4">
    <source>
        <dbReference type="Proteomes" id="UP000182466"/>
    </source>
</evidence>
<dbReference type="OrthoDB" id="7722285at2"/>
<evidence type="ECO:0000256" key="1">
    <source>
        <dbReference type="SAM" id="SignalP"/>
    </source>
</evidence>
<protein>
    <submittedName>
        <fullName evidence="3">PA14 domain-containing protein</fullName>
    </submittedName>
</protein>
<dbReference type="AlphaFoldDB" id="A0A1I6XIM3"/>
<proteinExistence type="predicted"/>
<dbReference type="Pfam" id="PF07691">
    <property type="entry name" value="PA14"/>
    <property type="match status" value="1"/>
</dbReference>
<dbReference type="eggNOG" id="ENOG502ZA41">
    <property type="taxonomic scope" value="Bacteria"/>
</dbReference>
<sequence length="191" mass="20367">MKSVVLGIVAALGLACTSALSAAPLKLKPANPQPSGLKSGLNVKYGYASDKFKSLRLAHSIYNSTAKPGKPLRGLDYRDTEFGENALTATAPWYLAAQITGYFKIDAPGVYDIEFFVNDGLEATIGGQQVGYADGINPCEGTVVTQVEAPVAGWYDLNLFYFQNAGTACLMMKMGPAGKKRQWVANSAFGR</sequence>
<gene>
    <name evidence="3" type="ORF">SAMN05216236_101288</name>
</gene>
<evidence type="ECO:0000259" key="2">
    <source>
        <dbReference type="Pfam" id="PF07691"/>
    </source>
</evidence>
<dbReference type="RefSeq" id="WP_027263229.1">
    <property type="nucleotide sequence ID" value="NZ_FPAW01000001.1"/>
</dbReference>
<reference evidence="3 4" key="1">
    <citation type="submission" date="2016-10" db="EMBL/GenBank/DDBJ databases">
        <authorList>
            <person name="de Groot N.N."/>
        </authorList>
    </citation>
    <scope>NUCLEOTIDE SEQUENCE [LARGE SCALE GENOMIC DNA]</scope>
    <source>
        <strain evidence="3 4">CGMCC 1.10959</strain>
    </source>
</reference>
<organism evidence="3 4">
    <name type="scientific">Sedimentitalea nanhaiensis</name>
    <dbReference type="NCBI Taxonomy" id="999627"/>
    <lineage>
        <taxon>Bacteria</taxon>
        <taxon>Pseudomonadati</taxon>
        <taxon>Pseudomonadota</taxon>
        <taxon>Alphaproteobacteria</taxon>
        <taxon>Rhodobacterales</taxon>
        <taxon>Paracoccaceae</taxon>
        <taxon>Sedimentitalea</taxon>
    </lineage>
</organism>
<dbReference type="PROSITE" id="PS51257">
    <property type="entry name" value="PROKAR_LIPOPROTEIN"/>
    <property type="match status" value="1"/>
</dbReference>
<name>A0A1I6XIM3_9RHOB</name>